<sequence length="336" mass="39953">MQRNVEERQCINSDEEPYASSQIAQMIYMSRKITDLFSGLMMGYLEYMMFYYYQRSLDRRLSEISRNWSNDYFEKLSKVIRDRDCNEFDNMTKDHEFARLINQNWNRGSQANKKISSLLLEFANEIDVSLILYNFEGRISIYGNSDFYFYFAFNETKYEILYPYHDRIESLAAMIQNCRIADSFHLTRKQKFSCGCFTSEMGERVCTQQLSEFELSQAPKFYEIKQCNCSNPNQVFKLWCECSKCEFCAVKLIIRGGCAAHPKKKMKEAQIKSIIHYLNENFSYDRSRTCKCERNNPIARILSYLPQHHNCYFCANCLEKTWLKKCFQCKKTLIAI</sequence>
<dbReference type="AlphaFoldDB" id="A0AAU9K3Y7"/>
<reference evidence="2" key="1">
    <citation type="submission" date="2021-09" db="EMBL/GenBank/DDBJ databases">
        <authorList>
            <consortium name="AG Swart"/>
            <person name="Singh M."/>
            <person name="Singh A."/>
            <person name="Seah K."/>
            <person name="Emmerich C."/>
        </authorList>
    </citation>
    <scope>NUCLEOTIDE SEQUENCE</scope>
    <source>
        <strain evidence="2">ATCC30299</strain>
    </source>
</reference>
<keyword evidence="3" id="KW-1185">Reference proteome</keyword>
<gene>
    <name evidence="2" type="ORF">BSTOLATCC_MIC59569</name>
</gene>
<keyword evidence="1" id="KW-0472">Membrane</keyword>
<proteinExistence type="predicted"/>
<evidence type="ECO:0000256" key="1">
    <source>
        <dbReference type="SAM" id="Phobius"/>
    </source>
</evidence>
<keyword evidence="1" id="KW-1133">Transmembrane helix</keyword>
<keyword evidence="1" id="KW-0812">Transmembrane</keyword>
<comment type="caution">
    <text evidence="2">The sequence shown here is derived from an EMBL/GenBank/DDBJ whole genome shotgun (WGS) entry which is preliminary data.</text>
</comment>
<dbReference type="EMBL" id="CAJZBQ010000057">
    <property type="protein sequence ID" value="CAG9333753.1"/>
    <property type="molecule type" value="Genomic_DNA"/>
</dbReference>
<organism evidence="2 3">
    <name type="scientific">Blepharisma stoltei</name>
    <dbReference type="NCBI Taxonomy" id="1481888"/>
    <lineage>
        <taxon>Eukaryota</taxon>
        <taxon>Sar</taxon>
        <taxon>Alveolata</taxon>
        <taxon>Ciliophora</taxon>
        <taxon>Postciliodesmatophora</taxon>
        <taxon>Heterotrichea</taxon>
        <taxon>Heterotrichida</taxon>
        <taxon>Blepharismidae</taxon>
        <taxon>Blepharisma</taxon>
    </lineage>
</organism>
<dbReference type="Proteomes" id="UP001162131">
    <property type="component" value="Unassembled WGS sequence"/>
</dbReference>
<name>A0AAU9K3Y7_9CILI</name>
<feature type="transmembrane region" description="Helical" evidence="1">
    <location>
        <begin position="36"/>
        <end position="53"/>
    </location>
</feature>
<evidence type="ECO:0000313" key="2">
    <source>
        <dbReference type="EMBL" id="CAG9333753.1"/>
    </source>
</evidence>
<evidence type="ECO:0000313" key="3">
    <source>
        <dbReference type="Proteomes" id="UP001162131"/>
    </source>
</evidence>
<protein>
    <submittedName>
        <fullName evidence="2">Uncharacterized protein</fullName>
    </submittedName>
</protein>
<accession>A0AAU9K3Y7</accession>